<evidence type="ECO:0000256" key="9">
    <source>
        <dbReference type="ARBA" id="ARBA00029829"/>
    </source>
</evidence>
<name>A0ABW3AIT9_9MICO</name>
<dbReference type="PANTHER" id="PTHR37461:SF1">
    <property type="entry name" value="ANTI-SIGMA-K FACTOR RSKA"/>
    <property type="match status" value="1"/>
</dbReference>
<dbReference type="Gene3D" id="1.10.10.1320">
    <property type="entry name" value="Anti-sigma factor, zinc-finger domain"/>
    <property type="match status" value="1"/>
</dbReference>
<keyword evidence="5 12" id="KW-1133">Transmembrane helix</keyword>
<accession>A0ABW3AIT9</accession>
<evidence type="ECO:0000313" key="15">
    <source>
        <dbReference type="Proteomes" id="UP001597055"/>
    </source>
</evidence>
<reference evidence="15" key="1">
    <citation type="journal article" date="2019" name="Int. J. Syst. Evol. Microbiol.">
        <title>The Global Catalogue of Microorganisms (GCM) 10K type strain sequencing project: providing services to taxonomists for standard genome sequencing and annotation.</title>
        <authorList>
            <consortium name="The Broad Institute Genomics Platform"/>
            <consortium name="The Broad Institute Genome Sequencing Center for Infectious Disease"/>
            <person name="Wu L."/>
            <person name="Ma J."/>
        </authorList>
    </citation>
    <scope>NUCLEOTIDE SEQUENCE [LARGE SCALE GENOMIC DNA]</scope>
    <source>
        <strain evidence="15">CCUG 54523</strain>
    </source>
</reference>
<feature type="transmembrane region" description="Helical" evidence="12">
    <location>
        <begin position="130"/>
        <end position="150"/>
    </location>
</feature>
<evidence type="ECO:0000259" key="13">
    <source>
        <dbReference type="Pfam" id="PF10099"/>
    </source>
</evidence>
<evidence type="ECO:0000256" key="3">
    <source>
        <dbReference type="ARBA" id="ARBA00022475"/>
    </source>
</evidence>
<evidence type="ECO:0000256" key="10">
    <source>
        <dbReference type="ARBA" id="ARBA00030803"/>
    </source>
</evidence>
<dbReference type="InterPro" id="IPR018764">
    <property type="entry name" value="RskA_C"/>
</dbReference>
<feature type="region of interest" description="Disordered" evidence="11">
    <location>
        <begin position="82"/>
        <end position="116"/>
    </location>
</feature>
<feature type="domain" description="Anti-sigma K factor RskA C-terminal" evidence="13">
    <location>
        <begin position="132"/>
        <end position="270"/>
    </location>
</feature>
<dbReference type="InterPro" id="IPR051474">
    <property type="entry name" value="Anti-sigma-K/W_factor"/>
</dbReference>
<evidence type="ECO:0000256" key="1">
    <source>
        <dbReference type="ARBA" id="ARBA00004167"/>
    </source>
</evidence>
<evidence type="ECO:0000256" key="7">
    <source>
        <dbReference type="ARBA" id="ARBA00023136"/>
    </source>
</evidence>
<keyword evidence="4 12" id="KW-0812">Transmembrane</keyword>
<organism evidence="14 15">
    <name type="scientific">Microbacterium insulae</name>
    <dbReference type="NCBI Taxonomy" id="483014"/>
    <lineage>
        <taxon>Bacteria</taxon>
        <taxon>Bacillati</taxon>
        <taxon>Actinomycetota</taxon>
        <taxon>Actinomycetes</taxon>
        <taxon>Micrococcales</taxon>
        <taxon>Microbacteriaceae</taxon>
        <taxon>Microbacterium</taxon>
    </lineage>
</organism>
<proteinExistence type="predicted"/>
<keyword evidence="7 12" id="KW-0472">Membrane</keyword>
<dbReference type="Proteomes" id="UP001597055">
    <property type="component" value="Unassembled WGS sequence"/>
</dbReference>
<evidence type="ECO:0000256" key="8">
    <source>
        <dbReference type="ARBA" id="ARBA00023163"/>
    </source>
</evidence>
<protein>
    <recommendedName>
        <fullName evidence="10">Regulator of SigK</fullName>
    </recommendedName>
    <alternativeName>
        <fullName evidence="9">Sigma-K anti-sigma factor RskA</fullName>
    </alternativeName>
</protein>
<keyword evidence="6" id="KW-0805">Transcription regulation</keyword>
<dbReference type="InterPro" id="IPR041916">
    <property type="entry name" value="Anti_sigma_zinc_sf"/>
</dbReference>
<evidence type="ECO:0000256" key="2">
    <source>
        <dbReference type="ARBA" id="ARBA00004236"/>
    </source>
</evidence>
<comment type="caution">
    <text evidence="14">The sequence shown here is derived from an EMBL/GenBank/DDBJ whole genome shotgun (WGS) entry which is preliminary data.</text>
</comment>
<keyword evidence="8" id="KW-0804">Transcription</keyword>
<evidence type="ECO:0000256" key="6">
    <source>
        <dbReference type="ARBA" id="ARBA00023015"/>
    </source>
</evidence>
<dbReference type="EMBL" id="JBHTII010000001">
    <property type="protein sequence ID" value="MFD0790901.1"/>
    <property type="molecule type" value="Genomic_DNA"/>
</dbReference>
<keyword evidence="15" id="KW-1185">Reference proteome</keyword>
<dbReference type="PANTHER" id="PTHR37461">
    <property type="entry name" value="ANTI-SIGMA-K FACTOR RSKA"/>
    <property type="match status" value="1"/>
</dbReference>
<feature type="region of interest" description="Disordered" evidence="11">
    <location>
        <begin position="257"/>
        <end position="276"/>
    </location>
</feature>
<sequence length="276" mass="28713">MDEKDFAELAAGHALHALSPEDRRAFEEARVAHPEWEHWVEADAEAAAALAEGIPTAAPPLTLRSTLLARIATMPQVPDVPASDAAAAAPVSAPSPADARDRDEDAPVVDPSPTTSTIQAISRRNWTRGLLTLAASLVVLVTLGFGAVTLNEYVNRPPEVVALQEIEAASDAQSATYDLADGGIATAHWSESVGKAVLVSDDLPEIADDESFQMWFVREGGEAVSAGVFEAQAGTSTEILQGALEPGDTIAVTVEPEGGSPNGQPSTEPIIAIPTA</sequence>
<comment type="subcellular location">
    <subcellularLocation>
        <location evidence="2">Cell membrane</location>
    </subcellularLocation>
    <subcellularLocation>
        <location evidence="1">Membrane</location>
        <topology evidence="1">Single-pass membrane protein</topology>
    </subcellularLocation>
</comment>
<evidence type="ECO:0000256" key="12">
    <source>
        <dbReference type="SAM" id="Phobius"/>
    </source>
</evidence>
<keyword evidence="3" id="KW-1003">Cell membrane</keyword>
<gene>
    <name evidence="14" type="ORF">ACFQ0P_10865</name>
</gene>
<evidence type="ECO:0000256" key="11">
    <source>
        <dbReference type="SAM" id="MobiDB-lite"/>
    </source>
</evidence>
<feature type="compositionally biased region" description="Low complexity" evidence="11">
    <location>
        <begin position="82"/>
        <end position="97"/>
    </location>
</feature>
<dbReference type="Pfam" id="PF10099">
    <property type="entry name" value="RskA_C"/>
    <property type="match status" value="1"/>
</dbReference>
<evidence type="ECO:0000313" key="14">
    <source>
        <dbReference type="EMBL" id="MFD0790901.1"/>
    </source>
</evidence>
<dbReference type="RefSeq" id="WP_204981356.1">
    <property type="nucleotide sequence ID" value="NZ_JBHTII010000001.1"/>
</dbReference>
<evidence type="ECO:0000256" key="4">
    <source>
        <dbReference type="ARBA" id="ARBA00022692"/>
    </source>
</evidence>
<evidence type="ECO:0000256" key="5">
    <source>
        <dbReference type="ARBA" id="ARBA00022989"/>
    </source>
</evidence>